<evidence type="ECO:0000259" key="21">
    <source>
        <dbReference type="PROSITE" id="PS50994"/>
    </source>
</evidence>
<keyword evidence="6" id="KW-0547">Nucleotide-binding</keyword>
<keyword evidence="14" id="KW-0808">Transferase</keyword>
<dbReference type="GO" id="GO:0042575">
    <property type="term" value="C:DNA polymerase complex"/>
    <property type="evidence" value="ECO:0007669"/>
    <property type="project" value="UniProtKB-ARBA"/>
</dbReference>
<dbReference type="Pfam" id="PF14223">
    <property type="entry name" value="Retrotran_gag_2"/>
    <property type="match status" value="1"/>
</dbReference>
<dbReference type="Pfam" id="PF13976">
    <property type="entry name" value="gag_pre-integrs"/>
    <property type="match status" value="1"/>
</dbReference>
<evidence type="ECO:0000256" key="12">
    <source>
        <dbReference type="ARBA" id="ARBA00022908"/>
    </source>
</evidence>
<evidence type="ECO:0000256" key="11">
    <source>
        <dbReference type="ARBA" id="ARBA00022842"/>
    </source>
</evidence>
<dbReference type="InterPro" id="IPR039537">
    <property type="entry name" value="Retrotran_Ty1/copia-like"/>
</dbReference>
<evidence type="ECO:0000256" key="3">
    <source>
        <dbReference type="ARBA" id="ARBA00022670"/>
    </source>
</evidence>
<dbReference type="Pfam" id="PF22936">
    <property type="entry name" value="Pol_BBD"/>
    <property type="match status" value="1"/>
</dbReference>
<dbReference type="GO" id="GO:0003887">
    <property type="term" value="F:DNA-directed DNA polymerase activity"/>
    <property type="evidence" value="ECO:0007669"/>
    <property type="project" value="UniProtKB-KW"/>
</dbReference>
<dbReference type="GO" id="GO:0008270">
    <property type="term" value="F:zinc ion binding"/>
    <property type="evidence" value="ECO:0007669"/>
    <property type="project" value="UniProtKB-KW"/>
</dbReference>
<keyword evidence="11" id="KW-0460">Magnesium</keyword>
<organism evidence="22">
    <name type="scientific">Photinus pyralis</name>
    <name type="common">Common eastern firefly</name>
    <name type="synonym">Lampyris pyralis</name>
    <dbReference type="NCBI Taxonomy" id="7054"/>
    <lineage>
        <taxon>Eukaryota</taxon>
        <taxon>Metazoa</taxon>
        <taxon>Ecdysozoa</taxon>
        <taxon>Arthropoda</taxon>
        <taxon>Hexapoda</taxon>
        <taxon>Insecta</taxon>
        <taxon>Pterygota</taxon>
        <taxon>Neoptera</taxon>
        <taxon>Endopterygota</taxon>
        <taxon>Coleoptera</taxon>
        <taxon>Polyphaga</taxon>
        <taxon>Elateriformia</taxon>
        <taxon>Elateroidea</taxon>
        <taxon>Lampyridae</taxon>
        <taxon>Lampyrinae</taxon>
        <taxon>Photinus</taxon>
    </lineage>
</organism>
<dbReference type="Pfam" id="PF07727">
    <property type="entry name" value="RVT_2"/>
    <property type="match status" value="1"/>
</dbReference>
<dbReference type="GO" id="GO:0005524">
    <property type="term" value="F:ATP binding"/>
    <property type="evidence" value="ECO:0007669"/>
    <property type="project" value="UniProtKB-KW"/>
</dbReference>
<evidence type="ECO:0000256" key="7">
    <source>
        <dbReference type="ARBA" id="ARBA00022750"/>
    </source>
</evidence>
<keyword evidence="13" id="KW-0695">RNA-directed DNA polymerase</keyword>
<dbReference type="InterPro" id="IPR054722">
    <property type="entry name" value="PolX-like_BBD"/>
</dbReference>
<evidence type="ECO:0000256" key="1">
    <source>
        <dbReference type="ARBA" id="ARBA00002180"/>
    </source>
</evidence>
<evidence type="ECO:0000256" key="10">
    <source>
        <dbReference type="ARBA" id="ARBA00022840"/>
    </source>
</evidence>
<evidence type="ECO:0000256" key="16">
    <source>
        <dbReference type="ARBA" id="ARBA00023172"/>
    </source>
</evidence>
<keyword evidence="9" id="KW-0378">Hydrolase</keyword>
<keyword evidence="12" id="KW-0229">DNA integration</keyword>
<dbReference type="EMBL" id="GEZM01007166">
    <property type="protein sequence ID" value="JAV95327.1"/>
    <property type="molecule type" value="Transcribed_RNA"/>
</dbReference>
<dbReference type="GO" id="GO:0015074">
    <property type="term" value="P:DNA integration"/>
    <property type="evidence" value="ECO:0007669"/>
    <property type="project" value="UniProtKB-KW"/>
</dbReference>
<evidence type="ECO:0000256" key="4">
    <source>
        <dbReference type="ARBA" id="ARBA00022722"/>
    </source>
</evidence>
<comment type="function">
    <text evidence="1">The aspartyl protease (PR) mediates the proteolytic cleavages of the Gag and Gag-Pol polyproteins after assembly of the VLP.</text>
</comment>
<keyword evidence="4" id="KW-0540">Nuclease</keyword>
<dbReference type="GO" id="GO:0004190">
    <property type="term" value="F:aspartic-type endopeptidase activity"/>
    <property type="evidence" value="ECO:0007669"/>
    <property type="project" value="UniProtKB-KW"/>
</dbReference>
<dbReference type="PANTHER" id="PTHR42648">
    <property type="entry name" value="TRANSPOSASE, PUTATIVE-RELATED"/>
    <property type="match status" value="1"/>
</dbReference>
<dbReference type="InterPro" id="IPR013103">
    <property type="entry name" value="RVT_2"/>
</dbReference>
<keyword evidence="18" id="KW-0863">Zinc-finger</keyword>
<dbReference type="GO" id="GO:0004519">
    <property type="term" value="F:endonuclease activity"/>
    <property type="evidence" value="ECO:0007669"/>
    <property type="project" value="UniProtKB-KW"/>
</dbReference>
<evidence type="ECO:0000256" key="2">
    <source>
        <dbReference type="ARBA" id="ARBA00022612"/>
    </source>
</evidence>
<dbReference type="Gene3D" id="4.10.60.10">
    <property type="entry name" value="Zinc finger, CCHC-type"/>
    <property type="match status" value="1"/>
</dbReference>
<dbReference type="SMART" id="SM00343">
    <property type="entry name" value="ZnF_C2HC"/>
    <property type="match status" value="1"/>
</dbReference>
<keyword evidence="17" id="KW-0511">Multifunctional enzyme</keyword>
<evidence type="ECO:0000313" key="22">
    <source>
        <dbReference type="EMBL" id="JAV95327.1"/>
    </source>
</evidence>
<dbReference type="SUPFAM" id="SSF53098">
    <property type="entry name" value="Ribonuclease H-like"/>
    <property type="match status" value="1"/>
</dbReference>
<dbReference type="GO" id="GO:0003676">
    <property type="term" value="F:nucleic acid binding"/>
    <property type="evidence" value="ECO:0007669"/>
    <property type="project" value="InterPro"/>
</dbReference>
<keyword evidence="8" id="KW-0255">Endonuclease</keyword>
<dbReference type="InterPro" id="IPR036875">
    <property type="entry name" value="Znf_CCHC_sf"/>
</dbReference>
<evidence type="ECO:0000256" key="9">
    <source>
        <dbReference type="ARBA" id="ARBA00022801"/>
    </source>
</evidence>
<dbReference type="GO" id="GO:0006310">
    <property type="term" value="P:DNA recombination"/>
    <property type="evidence" value="ECO:0007669"/>
    <property type="project" value="UniProtKB-KW"/>
</dbReference>
<keyword evidence="16" id="KW-0233">DNA recombination</keyword>
<dbReference type="EMBL" id="GEZM01007166">
    <property type="protein sequence ID" value="JAV95326.1"/>
    <property type="molecule type" value="Transcribed_RNA"/>
</dbReference>
<keyword evidence="5" id="KW-0479">Metal-binding</keyword>
<keyword evidence="14" id="KW-0239">DNA-directed DNA polymerase</keyword>
<dbReference type="AlphaFoldDB" id="A0A1Y1NHZ0"/>
<evidence type="ECO:0000256" key="18">
    <source>
        <dbReference type="PROSITE-ProRule" id="PRU00047"/>
    </source>
</evidence>
<accession>A0A1Y1NHZ0</accession>
<dbReference type="SUPFAM" id="SSF57756">
    <property type="entry name" value="Retrovirus zinc finger-like domains"/>
    <property type="match status" value="1"/>
</dbReference>
<dbReference type="GO" id="GO:0003964">
    <property type="term" value="F:RNA-directed DNA polymerase activity"/>
    <property type="evidence" value="ECO:0007669"/>
    <property type="project" value="UniProtKB-KW"/>
</dbReference>
<evidence type="ECO:0000256" key="13">
    <source>
        <dbReference type="ARBA" id="ARBA00022918"/>
    </source>
</evidence>
<feature type="domain" description="CCHC-type" evidence="20">
    <location>
        <begin position="227"/>
        <end position="242"/>
    </location>
</feature>
<dbReference type="Pfam" id="PF00665">
    <property type="entry name" value="rve"/>
    <property type="match status" value="1"/>
</dbReference>
<dbReference type="PROSITE" id="PS50994">
    <property type="entry name" value="INTEGRASE"/>
    <property type="match status" value="1"/>
</dbReference>
<evidence type="ECO:0000259" key="20">
    <source>
        <dbReference type="PROSITE" id="PS50158"/>
    </source>
</evidence>
<name>A0A1Y1NHZ0_PHOPY</name>
<dbReference type="PANTHER" id="PTHR42648:SF11">
    <property type="entry name" value="TRANSPOSON TY4-P GAG-POL POLYPROTEIN"/>
    <property type="match status" value="1"/>
</dbReference>
<keyword evidence="18" id="KW-0862">Zinc</keyword>
<keyword evidence="7" id="KW-0064">Aspartyl protease</keyword>
<dbReference type="Gene3D" id="3.30.420.10">
    <property type="entry name" value="Ribonuclease H-like superfamily/Ribonuclease H"/>
    <property type="match status" value="1"/>
</dbReference>
<feature type="domain" description="Integrase catalytic" evidence="21">
    <location>
        <begin position="475"/>
        <end position="638"/>
    </location>
</feature>
<keyword evidence="14" id="KW-0548">Nucleotidyltransferase</keyword>
<dbReference type="EMBL" id="GEZM01007165">
    <property type="protein sequence ID" value="JAV95328.1"/>
    <property type="molecule type" value="Transcribed_RNA"/>
</dbReference>
<evidence type="ECO:0000256" key="5">
    <source>
        <dbReference type="ARBA" id="ARBA00022723"/>
    </source>
</evidence>
<dbReference type="InterPro" id="IPR036397">
    <property type="entry name" value="RNaseH_sf"/>
</dbReference>
<dbReference type="InterPro" id="IPR025724">
    <property type="entry name" value="GAG-pre-integrase_dom"/>
</dbReference>
<evidence type="ECO:0008006" key="23">
    <source>
        <dbReference type="Google" id="ProtNLM"/>
    </source>
</evidence>
<reference evidence="22" key="1">
    <citation type="journal article" date="2016" name="Sci. Rep.">
        <title>Molecular characterization of firefly nuptial gifts: a multi-omics approach sheds light on postcopulatory sexual selection.</title>
        <authorList>
            <person name="Al-Wathiqui N."/>
            <person name="Fallon T.R."/>
            <person name="South A."/>
            <person name="Weng J.K."/>
            <person name="Lewis S.M."/>
        </authorList>
    </citation>
    <scope>NUCLEOTIDE SEQUENCE</scope>
</reference>
<dbReference type="Pfam" id="PF00098">
    <property type="entry name" value="zf-CCHC"/>
    <property type="match status" value="1"/>
</dbReference>
<keyword evidence="10" id="KW-0067">ATP-binding</keyword>
<dbReference type="PROSITE" id="PS50158">
    <property type="entry name" value="ZF_CCHC"/>
    <property type="match status" value="1"/>
</dbReference>
<dbReference type="Pfam" id="PF25597">
    <property type="entry name" value="SH3_retrovirus"/>
    <property type="match status" value="1"/>
</dbReference>
<evidence type="ECO:0000256" key="8">
    <source>
        <dbReference type="ARBA" id="ARBA00022759"/>
    </source>
</evidence>
<dbReference type="InterPro" id="IPR001584">
    <property type="entry name" value="Integrase_cat-core"/>
</dbReference>
<dbReference type="InterPro" id="IPR043502">
    <property type="entry name" value="DNA/RNA_pol_sf"/>
</dbReference>
<feature type="region of interest" description="Disordered" evidence="19">
    <location>
        <begin position="700"/>
        <end position="740"/>
    </location>
</feature>
<evidence type="ECO:0000256" key="19">
    <source>
        <dbReference type="SAM" id="MobiDB-lite"/>
    </source>
</evidence>
<protein>
    <recommendedName>
        <fullName evidence="23">Retrovirus-related Pol polyprotein from transposon TNT 1-94</fullName>
    </recommendedName>
</protein>
<sequence>MMDSKVDIGVINKFNGRNYQQWKFQIKCALRARGVFEVANGDCEKPSGAEGEGTAKEVEAWNRKDAIAMCILTSAMELSQITLIENCGSAKDVISKMDTIYQQNTESNKMMHQEKFHRYKMDPADSIALHIAKVENLAKQVRNSGDTVSDIAIMTKILGSLPLKYRNVRQAWLSVDEKNQNIQNLTMRLLDEEASLTTMELENEQALATTRATKPMQNKKKRPPVTCYNCQKRGHYARECRNKKQERANTAEKEKGQEGNVTAFTTEEKAFGLTSDALAISKDDVWIMDSGASSHMTYHKDYFSSLEDSDIKSVTLGDNKSLKVSGKGTIKIRKLIHNKWYDAILTNVLYVPDLHKNLFSEGVITSKGMKIIKEDKFALVYQNEKVVACAYRMANNLYHLQFQTIRYESEVNVTTDANMLALWHKRLGHINFNTVKEMASKGLISGVNVNAAEKIFCEACVYGKQHRLKFSKVQRITKPGEMIHSDVCDPMSEQSIGGANYFVLFKDDATSYRVVKHKSDVLESFKAYVNMCNNKFGHRVKVLHVDNGTEYVNHCFKDFLMKMGIEMERTAPYNPEQNGKAERDMRTIVESARSMLYAKDLPTELWGEAVNTAVYILNRTQNHQTVGTSPYELWTGYAHLPKQKRTKLDAKSKKFIFVGYDGNSTNYRLFDPESRRITIARDVIFNEELIEPSSRSNNVKITLTDDDRNDYEEIPDINSENAENGEEMEPQTQQQARYELRPRESISPPTRYIDYAANYVEVDVPSTYEEAMSSRNSKEWQASINEELAALEENKTWELTVKPPDKHIIDSKWVFKVKRTPEGNISRFKSRLCARAFSQIEGVDFKETFSPTTRYESIRILLSLAAKYDYEIIQFDVKTAFLYGELDEEIYMSPPNGANINPNLVCKLKKSLYGLKQSPRCWNRKFNSTLKNFNFQQCTADQCVYKGQVDGKRVLLILFVDDGLIIGEDKLILNSIIEKLKQEFKIVLGDLNYYVGLEIERDRKNKSLFIHQRHYIKEIIRRFNLEDAKSVSVPTNSNNILKAVTPESKQNGKIPYREAVGALMFAAIVSRPDIMYSVGMVSRYLNNYDTAHWNAVKQIITYLKGTQDYGILYKGGDSKLIGYSDADFAGDPDTRRSTSGYIFILNSGAIT</sequence>
<evidence type="ECO:0000256" key="17">
    <source>
        <dbReference type="ARBA" id="ARBA00023268"/>
    </source>
</evidence>
<dbReference type="SUPFAM" id="SSF56672">
    <property type="entry name" value="DNA/RNA polymerases"/>
    <property type="match status" value="1"/>
</dbReference>
<evidence type="ECO:0000256" key="6">
    <source>
        <dbReference type="ARBA" id="ARBA00022741"/>
    </source>
</evidence>
<keyword evidence="2" id="KW-1188">Viral release from host cell</keyword>
<evidence type="ECO:0000256" key="15">
    <source>
        <dbReference type="ARBA" id="ARBA00023113"/>
    </source>
</evidence>
<dbReference type="InterPro" id="IPR001878">
    <property type="entry name" value="Znf_CCHC"/>
</dbReference>
<evidence type="ECO:0000256" key="14">
    <source>
        <dbReference type="ARBA" id="ARBA00022932"/>
    </source>
</evidence>
<dbReference type="InterPro" id="IPR012337">
    <property type="entry name" value="RNaseH-like_sf"/>
</dbReference>
<dbReference type="GO" id="GO:0006508">
    <property type="term" value="P:proteolysis"/>
    <property type="evidence" value="ECO:0007669"/>
    <property type="project" value="UniProtKB-KW"/>
</dbReference>
<keyword evidence="15" id="KW-0917">Virion maturation</keyword>
<keyword evidence="3" id="KW-0645">Protease</keyword>
<proteinExistence type="predicted"/>
<dbReference type="InterPro" id="IPR057670">
    <property type="entry name" value="SH3_retrovirus"/>
</dbReference>